<sequence>MDEIELQPLRITSGWNIEWNLFYEADPSEKTMHYLDASSLLHLNNYSLMRAINLDFKPENDVNGYFNLRVINLTEVLNLKTKKITYDGDWENLYYEFTSKSRIEIVKEIERLVRETPPLKR</sequence>
<comment type="caution">
    <text evidence="1">The sequence shown here is derived from an EMBL/GenBank/DDBJ whole genome shotgun (WGS) entry which is preliminary data.</text>
</comment>
<evidence type="ECO:0000313" key="2">
    <source>
        <dbReference type="Proteomes" id="UP001139369"/>
    </source>
</evidence>
<organism evidence="1 2">
    <name type="scientific">Polaribacter marinus</name>
    <dbReference type="NCBI Taxonomy" id="2916838"/>
    <lineage>
        <taxon>Bacteria</taxon>
        <taxon>Pseudomonadati</taxon>
        <taxon>Bacteroidota</taxon>
        <taxon>Flavobacteriia</taxon>
        <taxon>Flavobacteriales</taxon>
        <taxon>Flavobacteriaceae</taxon>
    </lineage>
</organism>
<proteinExistence type="predicted"/>
<evidence type="ECO:0000313" key="1">
    <source>
        <dbReference type="EMBL" id="MCI2229460.1"/>
    </source>
</evidence>
<dbReference type="EMBL" id="JAKQYM010000006">
    <property type="protein sequence ID" value="MCI2229460.1"/>
    <property type="molecule type" value="Genomic_DNA"/>
</dbReference>
<dbReference type="RefSeq" id="WP_242178583.1">
    <property type="nucleotide sequence ID" value="NZ_JAKQYM010000006.1"/>
</dbReference>
<dbReference type="AlphaFoldDB" id="A0A9X1VNR2"/>
<accession>A0A9X1VNR2</accession>
<name>A0A9X1VNR2_9FLAO</name>
<gene>
    <name evidence="1" type="ORF">MC378_09805</name>
</gene>
<protein>
    <submittedName>
        <fullName evidence="1">Uncharacterized protein</fullName>
    </submittedName>
</protein>
<keyword evidence="2" id="KW-1185">Reference proteome</keyword>
<reference evidence="1" key="1">
    <citation type="submission" date="2022-02" db="EMBL/GenBank/DDBJ databases">
        <title>Polaribacter sp. MSW13, isolated from seawater.</title>
        <authorList>
            <person name="Kristyanto S."/>
            <person name="Jung J."/>
            <person name="Jeon C.O."/>
        </authorList>
    </citation>
    <scope>NUCLEOTIDE SEQUENCE</scope>
    <source>
        <strain evidence="1">MSW13</strain>
    </source>
</reference>
<dbReference type="Proteomes" id="UP001139369">
    <property type="component" value="Unassembled WGS sequence"/>
</dbReference>